<feature type="region of interest" description="Disordered" evidence="2">
    <location>
        <begin position="1325"/>
        <end position="1350"/>
    </location>
</feature>
<protein>
    <recommendedName>
        <fullName evidence="5">PDZ domain-containing protein</fullName>
    </recommendedName>
</protein>
<evidence type="ECO:0000256" key="2">
    <source>
        <dbReference type="SAM" id="MobiDB-lite"/>
    </source>
</evidence>
<evidence type="ECO:0008006" key="5">
    <source>
        <dbReference type="Google" id="ProtNLM"/>
    </source>
</evidence>
<evidence type="ECO:0000313" key="3">
    <source>
        <dbReference type="EMBL" id="KAL3798842.1"/>
    </source>
</evidence>
<feature type="region of interest" description="Disordered" evidence="2">
    <location>
        <begin position="1228"/>
        <end position="1249"/>
    </location>
</feature>
<feature type="region of interest" description="Disordered" evidence="2">
    <location>
        <begin position="226"/>
        <end position="259"/>
    </location>
</feature>
<comment type="caution">
    <text evidence="3">The sequence shown here is derived from an EMBL/GenBank/DDBJ whole genome shotgun (WGS) entry which is preliminary data.</text>
</comment>
<gene>
    <name evidence="3" type="ORF">HJC23_004630</name>
</gene>
<evidence type="ECO:0000313" key="4">
    <source>
        <dbReference type="Proteomes" id="UP001516023"/>
    </source>
</evidence>
<feature type="coiled-coil region" evidence="1">
    <location>
        <begin position="783"/>
        <end position="817"/>
    </location>
</feature>
<feature type="region of interest" description="Disordered" evidence="2">
    <location>
        <begin position="1139"/>
        <end position="1159"/>
    </location>
</feature>
<evidence type="ECO:0000256" key="1">
    <source>
        <dbReference type="SAM" id="Coils"/>
    </source>
</evidence>
<dbReference type="PANTHER" id="PTHR38909">
    <property type="entry name" value="G PROTEIN GAMMA DOMAIN-CONTAINING PROTEIN"/>
    <property type="match status" value="1"/>
</dbReference>
<name>A0ABD3QFJ0_9STRA</name>
<dbReference type="PANTHER" id="PTHR38909:SF1">
    <property type="entry name" value="G PROTEIN GAMMA DOMAIN-CONTAINING PROTEIN"/>
    <property type="match status" value="1"/>
</dbReference>
<sequence length="1461" mass="161039">MDSQEISNPPLPPRHTKQQQQQQQAMPIRRNHTLDPTGMFRNRGRHVVIAPNLGAPHTVNNVPQDRRLNLGDGGHIKAHDNATAIDHGSAGANIDRQYNKLQDESNGTSVSINRSVRPVSTADEQTPLPYVQSTGAKTKEDEDNNHVNATRQLYSVTEGAPVASTAEKDGLCEDAKSFESTDNLTSLNKGESSSQYDHDNIARSSELTAENYAVFSSRHECNDCNNKVSGHDEESDDQDGNDSTVSIMGSTVHDDLEDDDSKMWKSAMYGRTLRREHQNFSENVQRSDDDARGFGVLKVDIPELLVNQKTIEENDCSSEKSAVNASMECHVDTSYLLDESQLVEDENEEAQTIHSNVVRVADFSSTENGASEARYYSDAEDEEFVITTTSPVKGPTNHHQSSVKDTIHGIPKYKTETINAAKGAKIEQESPLRAAFRRTAASAESNIRRIASPRFPPASCTSEDIVERGAFPNTNSLPLPLQLARKCFSFDDTTLDDDVLAVPYQPQFGVEIHSHGLPTKKRHVRQFTSSEYYGLSAVASFSECEENSLRKAFPLKRTSKSFNGLGYTKSAMDSVPQHLASESKDVNGIPFRGIKTSNTWDHNIGSYTRVGDEKVPSISVSSIDSGSRDNLRKDFEKASSLLHSIVDQVLNFNSFDTSESDPIWKGLLCEQCLAQVDNDRIPDRPGIVHCESCTCSYRLKQIVNSIKDASSVHEKHNTENDFPVSHQMRSDAIDALMICYDFVRNLNKAALPAHEWLESVGHAGQKIAIETQPLGDIGGKSRLQSSALTIANKQEEINRLNKEVSRCREEIGRLMNLLLSQAGHQHGVSSVDRSILSNSSEDSIDACLKLNNSLILCSSHPVVKLSQSNEESFARFERRLEADLNLESRKEIICLKAALEKANMKIASLERCKFPRDQKDPFPSDIEPITGNDDGESDHIFMKIAEGIENSMNPSYNGVELKTDGYNGQSGTIRLDDPCLEKELEEYRAALIETISARGGIAESAQDASKSCESEFADQRMINVRMIDGENFVTEWDVVSPLPPPPDHGLRSPIVDTILSRWTNDAATQSALIEWVESILDGSSPDAVPPLKIAGLDHQLKEGFIMHVFPLLLRRKDIHVQVSSRATRTTNYDLAVSVSQSADATSREPGASGNYSSETASFANRDSSINLHHRESKCHLMAFRATCSGSIKENDSSYNISEAIDKSDQHQIFPGLVRNGSNAGSISTAVTSPISNRTPTKSSAHAQTNRYTSKYLATDGIDMNGSFPDEPELPIMAGASPSLVDDLSVGSSVDDEEVGNRDQGLRQNNLMNSIGGAFGLLSRRKPAMPTTRSPYSTREPNVNNESPPRIFLTPQRDITHSIPSHEKNHPYHRVVSAPPGKIGLRFVEHRGNCMVVDVADSSPLAGWVYPSDIVIAIDDIPVSGLRTREIVKLLTAKKGQRRDLRMISSHDMNELIRPGSV</sequence>
<dbReference type="EMBL" id="JABMIG020000043">
    <property type="protein sequence ID" value="KAL3798842.1"/>
    <property type="molecule type" value="Genomic_DNA"/>
</dbReference>
<accession>A0ABD3QFJ0</accession>
<dbReference type="InterPro" id="IPR036034">
    <property type="entry name" value="PDZ_sf"/>
</dbReference>
<keyword evidence="1" id="KW-0175">Coiled coil</keyword>
<keyword evidence="4" id="KW-1185">Reference proteome</keyword>
<proteinExistence type="predicted"/>
<dbReference type="SUPFAM" id="SSF50156">
    <property type="entry name" value="PDZ domain-like"/>
    <property type="match status" value="1"/>
</dbReference>
<organism evidence="3 4">
    <name type="scientific">Cyclotella cryptica</name>
    <dbReference type="NCBI Taxonomy" id="29204"/>
    <lineage>
        <taxon>Eukaryota</taxon>
        <taxon>Sar</taxon>
        <taxon>Stramenopiles</taxon>
        <taxon>Ochrophyta</taxon>
        <taxon>Bacillariophyta</taxon>
        <taxon>Coscinodiscophyceae</taxon>
        <taxon>Thalassiosirophycidae</taxon>
        <taxon>Stephanodiscales</taxon>
        <taxon>Stephanodiscaceae</taxon>
        <taxon>Cyclotella</taxon>
    </lineage>
</organism>
<feature type="compositionally biased region" description="Polar residues" evidence="2">
    <location>
        <begin position="1330"/>
        <end position="1346"/>
    </location>
</feature>
<feature type="region of interest" description="Disordered" evidence="2">
    <location>
        <begin position="1"/>
        <end position="37"/>
    </location>
</feature>
<reference evidence="3 4" key="1">
    <citation type="journal article" date="2020" name="G3 (Bethesda)">
        <title>Improved Reference Genome for Cyclotella cryptica CCMP332, a Model for Cell Wall Morphogenesis, Salinity Adaptation, and Lipid Production in Diatoms (Bacillariophyta).</title>
        <authorList>
            <person name="Roberts W.R."/>
            <person name="Downey K.M."/>
            <person name="Ruck E.C."/>
            <person name="Traller J.C."/>
            <person name="Alverson A.J."/>
        </authorList>
    </citation>
    <scope>NUCLEOTIDE SEQUENCE [LARGE SCALE GENOMIC DNA]</scope>
    <source>
        <strain evidence="3 4">CCMP332</strain>
    </source>
</reference>
<dbReference type="Proteomes" id="UP001516023">
    <property type="component" value="Unassembled WGS sequence"/>
</dbReference>